<proteinExistence type="predicted"/>
<feature type="signal peptide" evidence="1">
    <location>
        <begin position="1"/>
        <end position="17"/>
    </location>
</feature>
<protein>
    <submittedName>
        <fullName evidence="2">Uncharacterized protein</fullName>
    </submittedName>
</protein>
<dbReference type="PANTHER" id="PTHR31649:SF10">
    <property type="entry name" value="IP19903P-RELATED"/>
    <property type="match status" value="1"/>
</dbReference>
<evidence type="ECO:0000313" key="3">
    <source>
        <dbReference type="Proteomes" id="UP000801492"/>
    </source>
</evidence>
<organism evidence="2 3">
    <name type="scientific">Ignelater luminosus</name>
    <name type="common">Cucubano</name>
    <name type="synonym">Pyrophorus luminosus</name>
    <dbReference type="NCBI Taxonomy" id="2038154"/>
    <lineage>
        <taxon>Eukaryota</taxon>
        <taxon>Metazoa</taxon>
        <taxon>Ecdysozoa</taxon>
        <taxon>Arthropoda</taxon>
        <taxon>Hexapoda</taxon>
        <taxon>Insecta</taxon>
        <taxon>Pterygota</taxon>
        <taxon>Neoptera</taxon>
        <taxon>Endopterygota</taxon>
        <taxon>Coleoptera</taxon>
        <taxon>Polyphaga</taxon>
        <taxon>Elateriformia</taxon>
        <taxon>Elateroidea</taxon>
        <taxon>Elateridae</taxon>
        <taxon>Agrypninae</taxon>
        <taxon>Pyrophorini</taxon>
        <taxon>Ignelater</taxon>
    </lineage>
</organism>
<feature type="chain" id="PRO_5035465064" evidence="1">
    <location>
        <begin position="18"/>
        <end position="240"/>
    </location>
</feature>
<reference evidence="2" key="1">
    <citation type="submission" date="2019-08" db="EMBL/GenBank/DDBJ databases">
        <title>The genome of the North American firefly Photinus pyralis.</title>
        <authorList>
            <consortium name="Photinus pyralis genome working group"/>
            <person name="Fallon T.R."/>
            <person name="Sander Lower S.E."/>
            <person name="Weng J.-K."/>
        </authorList>
    </citation>
    <scope>NUCLEOTIDE SEQUENCE</scope>
    <source>
        <strain evidence="2">TRF0915ILg1</strain>
        <tissue evidence="2">Whole body</tissue>
    </source>
</reference>
<keyword evidence="1" id="KW-0732">Signal</keyword>
<dbReference type="EMBL" id="VTPC01002730">
    <property type="protein sequence ID" value="KAF2899599.1"/>
    <property type="molecule type" value="Genomic_DNA"/>
</dbReference>
<evidence type="ECO:0000313" key="2">
    <source>
        <dbReference type="EMBL" id="KAF2899599.1"/>
    </source>
</evidence>
<dbReference type="Proteomes" id="UP000801492">
    <property type="component" value="Unassembled WGS sequence"/>
</dbReference>
<name>A0A8K0D851_IGNLU</name>
<evidence type="ECO:0000256" key="1">
    <source>
        <dbReference type="SAM" id="SignalP"/>
    </source>
</evidence>
<accession>A0A8K0D851</accession>
<dbReference type="InterPro" id="IPR006616">
    <property type="entry name" value="DM9_repeat"/>
</dbReference>
<dbReference type="OrthoDB" id="6767006at2759"/>
<comment type="caution">
    <text evidence="2">The sequence shown here is derived from an EMBL/GenBank/DDBJ whole genome shotgun (WGS) entry which is preliminary data.</text>
</comment>
<dbReference type="PANTHER" id="PTHR31649">
    <property type="entry name" value="AGAP009604-PA"/>
    <property type="match status" value="1"/>
</dbReference>
<gene>
    <name evidence="2" type="ORF">ILUMI_06573</name>
</gene>
<sequence length="240" mass="26927">MNSSVLIILIIINYVTSQRPTLPDEEDVDVGYYWRGYDGKIPEDAFPGGQDKDGNTTYIGQTSHGSSNCGFANVVVTGHINEEAMEMKYEWGYRKQVARYPIQILCTRHPEQFEWIETNNVDILKLTDRHLVSGGREKNFTIYVGRVKTKDEIAVGKVIVTDVYPMEGFYTVINNDKFHIKTVSGQSYEVLAYNPKLSDKKGMTSLLVSTATNSVGINTASNSFLLLILLICTFSVCTKL</sequence>
<keyword evidence="3" id="KW-1185">Reference proteome</keyword>
<dbReference type="Pfam" id="PF11901">
    <property type="entry name" value="DM9"/>
    <property type="match status" value="1"/>
</dbReference>
<dbReference type="AlphaFoldDB" id="A0A8K0D851"/>